<protein>
    <submittedName>
        <fullName evidence="1">Uncharacterized protein</fullName>
    </submittedName>
</protein>
<accession>A0ACD3QY86</accession>
<comment type="caution">
    <text evidence="1">The sequence shown here is derived from an EMBL/GenBank/DDBJ whole genome shotgun (WGS) entry which is preliminary data.</text>
</comment>
<keyword evidence="2" id="KW-1185">Reference proteome</keyword>
<name>A0ACD3QY86_LARCR</name>
<organism evidence="1 2">
    <name type="scientific">Larimichthys crocea</name>
    <name type="common">Large yellow croaker</name>
    <name type="synonym">Pseudosciaena crocea</name>
    <dbReference type="NCBI Taxonomy" id="215358"/>
    <lineage>
        <taxon>Eukaryota</taxon>
        <taxon>Metazoa</taxon>
        <taxon>Chordata</taxon>
        <taxon>Craniata</taxon>
        <taxon>Vertebrata</taxon>
        <taxon>Euteleostomi</taxon>
        <taxon>Actinopterygii</taxon>
        <taxon>Neopterygii</taxon>
        <taxon>Teleostei</taxon>
        <taxon>Neoteleostei</taxon>
        <taxon>Acanthomorphata</taxon>
        <taxon>Eupercaria</taxon>
        <taxon>Sciaenidae</taxon>
        <taxon>Larimichthys</taxon>
    </lineage>
</organism>
<evidence type="ECO:0000313" key="2">
    <source>
        <dbReference type="Proteomes" id="UP000793456"/>
    </source>
</evidence>
<dbReference type="Proteomes" id="UP000793456">
    <property type="component" value="Chromosome XII"/>
</dbReference>
<dbReference type="EMBL" id="CM011685">
    <property type="protein sequence ID" value="TMS12093.1"/>
    <property type="molecule type" value="Genomic_DNA"/>
</dbReference>
<gene>
    <name evidence="1" type="ORF">E3U43_017051</name>
</gene>
<evidence type="ECO:0000313" key="1">
    <source>
        <dbReference type="EMBL" id="TMS12093.1"/>
    </source>
</evidence>
<proteinExistence type="predicted"/>
<sequence>MTLGSFLQQSVLTGRCWFDCCVSGQLLRDAVKTSDWGKEVEVPGEETRRTAGGANWSASSWQAEQRAVCLTKQRTQ</sequence>
<reference evidence="1" key="1">
    <citation type="submission" date="2018-11" db="EMBL/GenBank/DDBJ databases">
        <title>The sequence and de novo assembly of Larimichthys crocea genome using PacBio and Hi-C technologies.</title>
        <authorList>
            <person name="Xu P."/>
            <person name="Chen B."/>
            <person name="Zhou Z."/>
            <person name="Ke Q."/>
            <person name="Wu Y."/>
            <person name="Bai H."/>
            <person name="Pu F."/>
        </authorList>
    </citation>
    <scope>NUCLEOTIDE SEQUENCE</scope>
    <source>
        <tissue evidence="1">Muscle</tissue>
    </source>
</reference>